<evidence type="ECO:0000313" key="10">
    <source>
        <dbReference type="Proteomes" id="UP000321248"/>
    </source>
</evidence>
<dbReference type="GO" id="GO:0015385">
    <property type="term" value="F:sodium:proton antiporter activity"/>
    <property type="evidence" value="ECO:0007669"/>
    <property type="project" value="TreeGrafter"/>
</dbReference>
<evidence type="ECO:0000256" key="8">
    <source>
        <dbReference type="SAM" id="Phobius"/>
    </source>
</evidence>
<name>A0A5C8KUP6_9GAMM</name>
<keyword evidence="6 8" id="KW-1133">Transmembrane helix</keyword>
<evidence type="ECO:0000256" key="5">
    <source>
        <dbReference type="ARBA" id="ARBA00022692"/>
    </source>
</evidence>
<keyword evidence="7 8" id="KW-0472">Membrane</keyword>
<dbReference type="InterPro" id="IPR007208">
    <property type="entry name" value="MrpF/PhaF-like"/>
</dbReference>
<evidence type="ECO:0000256" key="3">
    <source>
        <dbReference type="ARBA" id="ARBA00022448"/>
    </source>
</evidence>
<dbReference type="PANTHER" id="PTHR34702">
    <property type="entry name" value="NA(+)/H(+) ANTIPORTER SUBUNIT F1"/>
    <property type="match status" value="1"/>
</dbReference>
<proteinExistence type="inferred from homology"/>
<evidence type="ECO:0000256" key="6">
    <source>
        <dbReference type="ARBA" id="ARBA00022989"/>
    </source>
</evidence>
<dbReference type="RefSeq" id="WP_147890861.1">
    <property type="nucleotide sequence ID" value="NZ_VRTS01000002.1"/>
</dbReference>
<comment type="subcellular location">
    <subcellularLocation>
        <location evidence="1">Cell membrane</location>
        <topology evidence="1">Multi-pass membrane protein</topology>
    </subcellularLocation>
</comment>
<evidence type="ECO:0000256" key="4">
    <source>
        <dbReference type="ARBA" id="ARBA00022475"/>
    </source>
</evidence>
<keyword evidence="5 8" id="KW-0812">Transmembrane</keyword>
<comment type="caution">
    <text evidence="9">The sequence shown here is derived from an EMBL/GenBank/DDBJ whole genome shotgun (WGS) entry which is preliminary data.</text>
</comment>
<organism evidence="9 10">
    <name type="scientific">Alkalisalibacterium limincola</name>
    <dbReference type="NCBI Taxonomy" id="2699169"/>
    <lineage>
        <taxon>Bacteria</taxon>
        <taxon>Pseudomonadati</taxon>
        <taxon>Pseudomonadota</taxon>
        <taxon>Gammaproteobacteria</taxon>
        <taxon>Lysobacterales</taxon>
        <taxon>Lysobacteraceae</taxon>
        <taxon>Alkalisalibacterium</taxon>
    </lineage>
</organism>
<evidence type="ECO:0000256" key="2">
    <source>
        <dbReference type="ARBA" id="ARBA00009212"/>
    </source>
</evidence>
<dbReference type="EMBL" id="VRTS01000002">
    <property type="protein sequence ID" value="TXK64941.1"/>
    <property type="molecule type" value="Genomic_DNA"/>
</dbReference>
<dbReference type="PANTHER" id="PTHR34702:SF1">
    <property type="entry name" value="NA(+)_H(+) ANTIPORTER SUBUNIT F"/>
    <property type="match status" value="1"/>
</dbReference>
<dbReference type="Pfam" id="PF04066">
    <property type="entry name" value="MrpF_PhaF"/>
    <property type="match status" value="1"/>
</dbReference>
<evidence type="ECO:0008006" key="11">
    <source>
        <dbReference type="Google" id="ProtNLM"/>
    </source>
</evidence>
<feature type="transmembrane region" description="Helical" evidence="8">
    <location>
        <begin position="36"/>
        <end position="55"/>
    </location>
</feature>
<protein>
    <recommendedName>
        <fullName evidence="11">Cation:proton antiporter</fullName>
    </recommendedName>
</protein>
<evidence type="ECO:0000256" key="7">
    <source>
        <dbReference type="ARBA" id="ARBA00023136"/>
    </source>
</evidence>
<dbReference type="GO" id="GO:0005886">
    <property type="term" value="C:plasma membrane"/>
    <property type="evidence" value="ECO:0007669"/>
    <property type="project" value="UniProtKB-SubCell"/>
</dbReference>
<dbReference type="Proteomes" id="UP000321248">
    <property type="component" value="Unassembled WGS sequence"/>
</dbReference>
<reference evidence="9 10" key="1">
    <citation type="submission" date="2019-08" db="EMBL/GenBank/DDBJ databases">
        <authorList>
            <person name="Karlyshev A.V."/>
        </authorList>
    </citation>
    <scope>NUCLEOTIDE SEQUENCE [LARGE SCALE GENOMIC DNA]</scope>
    <source>
        <strain evidence="9 10">Alg18-2.2</strain>
    </source>
</reference>
<feature type="transmembrane region" description="Helical" evidence="8">
    <location>
        <begin position="61"/>
        <end position="81"/>
    </location>
</feature>
<evidence type="ECO:0000256" key="1">
    <source>
        <dbReference type="ARBA" id="ARBA00004651"/>
    </source>
</evidence>
<evidence type="ECO:0000313" key="9">
    <source>
        <dbReference type="EMBL" id="TXK64941.1"/>
    </source>
</evidence>
<feature type="transmembrane region" description="Helical" evidence="8">
    <location>
        <begin position="6"/>
        <end position="24"/>
    </location>
</feature>
<accession>A0A5C8KUP6</accession>
<gene>
    <name evidence="9" type="ORF">FU658_03740</name>
</gene>
<dbReference type="AlphaFoldDB" id="A0A5C8KUP6"/>
<keyword evidence="3" id="KW-0813">Transport</keyword>
<sequence length="92" mass="9556">MNTGELMVMLIVGGALLALFMALARMLRGPTQADRVVALELVFSANLALATAAALTSGRVLFLDVAIGLAVVGFVATIVWARLIDASPEDAE</sequence>
<dbReference type="OrthoDB" id="9800226at2"/>
<keyword evidence="10" id="KW-1185">Reference proteome</keyword>
<keyword evidence="4" id="KW-1003">Cell membrane</keyword>
<comment type="similarity">
    <text evidence="2">Belongs to the CPA3 antiporters (TC 2.A.63) subunit F family.</text>
</comment>